<comment type="caution">
    <text evidence="1">The sequence shown here is derived from an EMBL/GenBank/DDBJ whole genome shotgun (WGS) entry which is preliminary data.</text>
</comment>
<protein>
    <recommendedName>
        <fullName evidence="3">Lipoprotein</fullName>
    </recommendedName>
</protein>
<evidence type="ECO:0000313" key="1">
    <source>
        <dbReference type="EMBL" id="MBI4921850.1"/>
    </source>
</evidence>
<proteinExistence type="predicted"/>
<reference evidence="1" key="1">
    <citation type="submission" date="2020-07" db="EMBL/GenBank/DDBJ databases">
        <title>Huge and variable diversity of episymbiotic CPR bacteria and DPANN archaea in groundwater ecosystems.</title>
        <authorList>
            <person name="He C.Y."/>
            <person name="Keren R."/>
            <person name="Whittaker M."/>
            <person name="Farag I.F."/>
            <person name="Doudna J."/>
            <person name="Cate J.H.D."/>
            <person name="Banfield J.F."/>
        </authorList>
    </citation>
    <scope>NUCLEOTIDE SEQUENCE</scope>
    <source>
        <strain evidence="1">NC_groundwater_1586_Pr3_B-0.1um_66_15</strain>
    </source>
</reference>
<dbReference type="PROSITE" id="PS51257">
    <property type="entry name" value="PROKAR_LIPOPROTEIN"/>
    <property type="match status" value="1"/>
</dbReference>
<evidence type="ECO:0000313" key="2">
    <source>
        <dbReference type="Proteomes" id="UP000782610"/>
    </source>
</evidence>
<organism evidence="1 2">
    <name type="scientific">Devosia nanyangense</name>
    <dbReference type="NCBI Taxonomy" id="1228055"/>
    <lineage>
        <taxon>Bacteria</taxon>
        <taxon>Pseudomonadati</taxon>
        <taxon>Pseudomonadota</taxon>
        <taxon>Alphaproteobacteria</taxon>
        <taxon>Hyphomicrobiales</taxon>
        <taxon>Devosiaceae</taxon>
        <taxon>Devosia</taxon>
    </lineage>
</organism>
<dbReference type="EMBL" id="JACRAF010000025">
    <property type="protein sequence ID" value="MBI4921850.1"/>
    <property type="molecule type" value="Genomic_DNA"/>
</dbReference>
<name>A0A933L3W4_9HYPH</name>
<dbReference type="Proteomes" id="UP000782610">
    <property type="component" value="Unassembled WGS sequence"/>
</dbReference>
<evidence type="ECO:0008006" key="3">
    <source>
        <dbReference type="Google" id="ProtNLM"/>
    </source>
</evidence>
<gene>
    <name evidence="1" type="ORF">HY834_08880</name>
</gene>
<dbReference type="NCBIfam" id="NF047637">
    <property type="entry name" value="lipo_CC0125"/>
    <property type="match status" value="1"/>
</dbReference>
<dbReference type="AlphaFoldDB" id="A0A933L3W4"/>
<accession>A0A933L3W4</accession>
<sequence length="160" mass="16973">MKLGTLLLVGAMLALSACSTPYGKMGLMGGVEAMPVSNDTVRISAVGNGYTSQGQIQDFVLLKAAETAIARGQTSFTLLGGQDTSSQSYGQTPGTLRMNNFGGTTFATYNPGFTYNVIKPGQDVLVRVWSPAPGEQLPPNTFNAQEIYTNISPRVQRTKS</sequence>